<evidence type="ECO:0000313" key="4">
    <source>
        <dbReference type="Proteomes" id="UP000133219"/>
    </source>
</evidence>
<dbReference type="RefSeq" id="YP_238467.1">
    <property type="nucleotide sequence ID" value="NC_007016.1"/>
</dbReference>
<dbReference type="KEGG" id="vg:3416549"/>
<accession>G9JMH1</accession>
<dbReference type="EMBL" id="JN885136">
    <property type="protein sequence ID" value="AEW87688.1"/>
    <property type="molecule type" value="Genomic_DNA"/>
</dbReference>
<dbReference type="EMBL" id="JN885137">
    <property type="protein sequence ID" value="AEW87858.1"/>
    <property type="molecule type" value="Genomic_DNA"/>
</dbReference>
<dbReference type="Proteomes" id="UP000124292">
    <property type="component" value="Genome"/>
</dbReference>
<protein>
    <submittedName>
        <fullName evidence="1">JM164</fullName>
    </submittedName>
</protein>
<sequence>MTILSDRPSWPTVPHTVAWQSKFWHAWRTSSTCWGRISKITPGVSDTSHGRGVSSDGMQICRPRLPARAISIAVTTTPPSLTSWPDTTRPRESIDSVSIKRLARCVA</sequence>
<dbReference type="GeneID" id="3416549"/>
<evidence type="ECO:0000313" key="1">
    <source>
        <dbReference type="EMBL" id="AEW87688.1"/>
    </source>
</evidence>
<organism evidence="1 4">
    <name type="scientific">Macaca fuscata rhadinovirus</name>
    <dbReference type="NCBI Taxonomy" id="272551"/>
    <lineage>
        <taxon>Viruses</taxon>
        <taxon>Duplodnaviria</taxon>
        <taxon>Heunggongvirae</taxon>
        <taxon>Peploviricota</taxon>
        <taxon>Herviviricetes</taxon>
        <taxon>Herpesvirales</taxon>
        <taxon>Orthoherpesviridae</taxon>
        <taxon>Gammaherpesvirinae</taxon>
        <taxon>Rhadinovirus</taxon>
        <taxon>Rhadinovirus macacinegamma11</taxon>
        <taxon>macacine gammaherpesvirus 11</taxon>
    </lineage>
</organism>
<gene>
    <name evidence="1" type="ORF">JM164</name>
</gene>
<proteinExistence type="predicted"/>
<reference evidence="3 4" key="1">
    <citation type="journal article" date="2013" name="J. Virol.">
        <title>Genomic characterization of Japanese macaque rhadinovirus, a novel herpesvirus isolated from a nonhuman primate with a spontaneous inflammatory demyelinating disease.</title>
        <authorList>
            <person name="Estep R.D."/>
            <person name="Hansen S.G."/>
            <person name="Rogers K.S."/>
            <person name="Axthelm M.K."/>
            <person name="Wong S.W."/>
        </authorList>
    </citation>
    <scope>NUCLEOTIDE SEQUENCE [LARGE SCALE GENOMIC DNA]</scope>
    <source>
        <strain evidence="2">12E2</strain>
        <strain evidence="1">3A1</strain>
    </source>
</reference>
<name>G9JMH1_9GAMA</name>
<evidence type="ECO:0000313" key="2">
    <source>
        <dbReference type="EMBL" id="AEW87858.1"/>
    </source>
</evidence>
<evidence type="ECO:0000313" key="3">
    <source>
        <dbReference type="Proteomes" id="UP000124292"/>
    </source>
</evidence>
<dbReference type="Proteomes" id="UP000133219">
    <property type="component" value="Segment"/>
</dbReference>